<dbReference type="CDD" id="cd00555">
    <property type="entry name" value="Maf"/>
    <property type="match status" value="1"/>
</dbReference>
<name>A0A381QMX5_9ZZZZ</name>
<protein>
    <recommendedName>
        <fullName evidence="4">Septum formation protein Maf</fullName>
    </recommendedName>
</protein>
<evidence type="ECO:0000313" key="3">
    <source>
        <dbReference type="EMBL" id="SUZ80711.1"/>
    </source>
</evidence>
<evidence type="ECO:0000256" key="1">
    <source>
        <dbReference type="ARBA" id="ARBA00001968"/>
    </source>
</evidence>
<dbReference type="AlphaFoldDB" id="A0A381QMX5"/>
<comment type="cofactor">
    <cofactor evidence="1">
        <name>a divalent metal cation</name>
        <dbReference type="ChEBI" id="CHEBI:60240"/>
    </cofactor>
</comment>
<proteinExistence type="inferred from homology"/>
<dbReference type="InterPro" id="IPR029001">
    <property type="entry name" value="ITPase-like_fam"/>
</dbReference>
<accession>A0A381QMX5</accession>
<sequence length="197" mass="20482">MVPDRLVLASASPRRLALLRDLGIEPEVRVAEVDESPRPSEDPAALVERLACAKRDAVAGPGERVVAADTVVVLDGEALGKPGTPERASTMLRRLSGRTHHVVTGVAVAGPSGRASTTVSTKVMWRTLSETEVESYVASGEPLDKAGGYGLQGGGADFVVALVGSRENVIGLPVTTALELLASVEADGDPWVRRPGS</sequence>
<dbReference type="PANTHER" id="PTHR43213">
    <property type="entry name" value="BIFUNCTIONAL DTTP/UTP PYROPHOSPHATASE/METHYLTRANSFERASE PROTEIN-RELATED"/>
    <property type="match status" value="1"/>
</dbReference>
<evidence type="ECO:0000256" key="2">
    <source>
        <dbReference type="ARBA" id="ARBA00022801"/>
    </source>
</evidence>
<dbReference type="HAMAP" id="MF_00528">
    <property type="entry name" value="Maf"/>
    <property type="match status" value="1"/>
</dbReference>
<organism evidence="3">
    <name type="scientific">marine metagenome</name>
    <dbReference type="NCBI Taxonomy" id="408172"/>
    <lineage>
        <taxon>unclassified sequences</taxon>
        <taxon>metagenomes</taxon>
        <taxon>ecological metagenomes</taxon>
    </lineage>
</organism>
<keyword evidence="2" id="KW-0378">Hydrolase</keyword>
<dbReference type="Gene3D" id="3.90.950.10">
    <property type="match status" value="1"/>
</dbReference>
<dbReference type="GO" id="GO:0047429">
    <property type="term" value="F:nucleoside triphosphate diphosphatase activity"/>
    <property type="evidence" value="ECO:0007669"/>
    <property type="project" value="InterPro"/>
</dbReference>
<dbReference type="PANTHER" id="PTHR43213:SF5">
    <property type="entry name" value="BIFUNCTIONAL DTTP_UTP PYROPHOSPHATASE_METHYLTRANSFERASE PROTEIN-RELATED"/>
    <property type="match status" value="1"/>
</dbReference>
<dbReference type="PIRSF" id="PIRSF006305">
    <property type="entry name" value="Maf"/>
    <property type="match status" value="1"/>
</dbReference>
<gene>
    <name evidence="3" type="ORF">METZ01_LOCUS33565</name>
</gene>
<evidence type="ECO:0008006" key="4">
    <source>
        <dbReference type="Google" id="ProtNLM"/>
    </source>
</evidence>
<dbReference type="EMBL" id="UINC01001438">
    <property type="protein sequence ID" value="SUZ80711.1"/>
    <property type="molecule type" value="Genomic_DNA"/>
</dbReference>
<dbReference type="SUPFAM" id="SSF52972">
    <property type="entry name" value="ITPase-like"/>
    <property type="match status" value="1"/>
</dbReference>
<dbReference type="NCBIfam" id="TIGR00172">
    <property type="entry name" value="maf"/>
    <property type="match status" value="1"/>
</dbReference>
<dbReference type="InterPro" id="IPR003697">
    <property type="entry name" value="Maf-like"/>
</dbReference>
<dbReference type="Pfam" id="PF02545">
    <property type="entry name" value="Maf"/>
    <property type="match status" value="1"/>
</dbReference>
<reference evidence="3" key="1">
    <citation type="submission" date="2018-05" db="EMBL/GenBank/DDBJ databases">
        <authorList>
            <person name="Lanie J.A."/>
            <person name="Ng W.-L."/>
            <person name="Kazmierczak K.M."/>
            <person name="Andrzejewski T.M."/>
            <person name="Davidsen T.M."/>
            <person name="Wayne K.J."/>
            <person name="Tettelin H."/>
            <person name="Glass J.I."/>
            <person name="Rusch D."/>
            <person name="Podicherti R."/>
            <person name="Tsui H.-C.T."/>
            <person name="Winkler M.E."/>
        </authorList>
    </citation>
    <scope>NUCLEOTIDE SEQUENCE</scope>
</reference>